<evidence type="ECO:0000256" key="1">
    <source>
        <dbReference type="SAM" id="SignalP"/>
    </source>
</evidence>
<feature type="domain" description="TraK C-terminal" evidence="3">
    <location>
        <begin position="148"/>
        <end position="243"/>
    </location>
</feature>
<dbReference type="NCBIfam" id="TIGR02756">
    <property type="entry name" value="TraK_Ftype"/>
    <property type="match status" value="1"/>
</dbReference>
<keyword evidence="5" id="KW-1185">Reference proteome</keyword>
<feature type="chain" id="PRO_5014756001" evidence="1">
    <location>
        <begin position="21"/>
        <end position="253"/>
    </location>
</feature>
<evidence type="ECO:0000313" key="4">
    <source>
        <dbReference type="EMBL" id="PLC56606.1"/>
    </source>
</evidence>
<dbReference type="EMBL" id="NPIB01000027">
    <property type="protein sequence ID" value="PLC56606.1"/>
    <property type="molecule type" value="Genomic_DNA"/>
</dbReference>
<accession>A0A2N4UNL9</accession>
<name>A0A2N4UNL9_9GAMM</name>
<feature type="domain" description="TraK N-terminal" evidence="2">
    <location>
        <begin position="28"/>
        <end position="126"/>
    </location>
</feature>
<organism evidence="4 5">
    <name type="scientific">Photobacterium carnosum</name>
    <dbReference type="NCBI Taxonomy" id="2023717"/>
    <lineage>
        <taxon>Bacteria</taxon>
        <taxon>Pseudomonadati</taxon>
        <taxon>Pseudomonadota</taxon>
        <taxon>Gammaproteobacteria</taxon>
        <taxon>Vibrionales</taxon>
        <taxon>Vibrionaceae</taxon>
        <taxon>Photobacterium</taxon>
    </lineage>
</organism>
<keyword evidence="1" id="KW-0732">Signal</keyword>
<dbReference type="InterPro" id="IPR010563">
    <property type="entry name" value="TraK_N"/>
</dbReference>
<reference evidence="4 5" key="1">
    <citation type="journal article" date="2018" name="Syst. Appl. Microbiol.">
        <title>Photobacterium carnosum sp. nov., isolated from spoiled modified atmosphere packaged poultry meat.</title>
        <authorList>
            <person name="Hilgarth M."/>
            <person name="Fuertes S."/>
            <person name="Ehrmann M."/>
            <person name="Vogel R.F."/>
        </authorList>
    </citation>
    <scope>NUCLEOTIDE SEQUENCE [LARGE SCALE GENOMIC DNA]</scope>
    <source>
        <strain evidence="4 5">TMW 2.2021</strain>
    </source>
</reference>
<dbReference type="Pfam" id="PF23536">
    <property type="entry name" value="TraK_C"/>
    <property type="match status" value="1"/>
</dbReference>
<protein>
    <submittedName>
        <fullName evidence="4">Type-F conjugative transfer system secretin TraK</fullName>
    </submittedName>
</protein>
<dbReference type="Pfam" id="PF06586">
    <property type="entry name" value="TraK_N"/>
    <property type="match status" value="1"/>
</dbReference>
<proteinExistence type="predicted"/>
<dbReference type="AlphaFoldDB" id="A0A2N4UNL9"/>
<sequence length="253" mass="27336">MKTPLLMALCLSLASHAVHAAPPVIVPFANNDTVDVNLSFLDINRLVVKDDNITSVTCPTGFCTLPVGGDDEQAAPPIDPQGAMLVTLNVQEPFTLYVTTQKGHSFGAFVKPLAIPAVTTQFISTQRDVAQRSAATAFEKNSPYETMLVTLMKSMMLYSTTQSVPDGFVATMLTLVKVQPLPQHPSLTLVPLTQMQGDTLTGVIYRVKNNTANRVTMKTTDFYTRAVRAVSLSATSIPPQGNVYLYQITQGGQ</sequence>
<comment type="caution">
    <text evidence="4">The sequence shown here is derived from an EMBL/GenBank/DDBJ whole genome shotgun (WGS) entry which is preliminary data.</text>
</comment>
<dbReference type="InterPro" id="IPR014126">
    <property type="entry name" value="TraK_Ftype"/>
</dbReference>
<feature type="signal peptide" evidence="1">
    <location>
        <begin position="1"/>
        <end position="20"/>
    </location>
</feature>
<evidence type="ECO:0000259" key="3">
    <source>
        <dbReference type="Pfam" id="PF23536"/>
    </source>
</evidence>
<dbReference type="RefSeq" id="WP_101769926.1">
    <property type="nucleotide sequence ID" value="NZ_BPPU01000005.1"/>
</dbReference>
<gene>
    <name evidence="4" type="primary">traK</name>
    <name evidence="4" type="ORF">CIK00_17440</name>
</gene>
<dbReference type="Proteomes" id="UP000234420">
    <property type="component" value="Unassembled WGS sequence"/>
</dbReference>
<evidence type="ECO:0000313" key="5">
    <source>
        <dbReference type="Proteomes" id="UP000234420"/>
    </source>
</evidence>
<dbReference type="InterPro" id="IPR055397">
    <property type="entry name" value="TraK_C"/>
</dbReference>
<evidence type="ECO:0000259" key="2">
    <source>
        <dbReference type="Pfam" id="PF06586"/>
    </source>
</evidence>